<feature type="region of interest" description="Disordered" evidence="1">
    <location>
        <begin position="43"/>
        <end position="62"/>
    </location>
</feature>
<keyword evidence="3" id="KW-1185">Reference proteome</keyword>
<sequence>MPDVQHFLFLRPGRKEQGACHKVVSASSPTPPARKLQTVLCPSEGKDDCTSASQQDAAELSLDSSRKVNHVVSIGNTAARHVPDCIIDRLGVWHPSDSTHNKSIVSPVLHRLIYSPPARAPVTDNTNAPRPSGRVKAPLDSC</sequence>
<dbReference type="EMBL" id="SRLO01000011">
    <property type="protein sequence ID" value="TNN87301.1"/>
    <property type="molecule type" value="Genomic_DNA"/>
</dbReference>
<organism evidence="2 3">
    <name type="scientific">Liparis tanakae</name>
    <name type="common">Tanaka's snailfish</name>
    <dbReference type="NCBI Taxonomy" id="230148"/>
    <lineage>
        <taxon>Eukaryota</taxon>
        <taxon>Metazoa</taxon>
        <taxon>Chordata</taxon>
        <taxon>Craniata</taxon>
        <taxon>Vertebrata</taxon>
        <taxon>Euteleostomi</taxon>
        <taxon>Actinopterygii</taxon>
        <taxon>Neopterygii</taxon>
        <taxon>Teleostei</taxon>
        <taxon>Neoteleostei</taxon>
        <taxon>Acanthomorphata</taxon>
        <taxon>Eupercaria</taxon>
        <taxon>Perciformes</taxon>
        <taxon>Cottioidei</taxon>
        <taxon>Cottales</taxon>
        <taxon>Liparidae</taxon>
        <taxon>Liparis</taxon>
    </lineage>
</organism>
<feature type="region of interest" description="Disordered" evidence="1">
    <location>
        <begin position="118"/>
        <end position="142"/>
    </location>
</feature>
<evidence type="ECO:0000313" key="2">
    <source>
        <dbReference type="EMBL" id="TNN87301.1"/>
    </source>
</evidence>
<evidence type="ECO:0000313" key="3">
    <source>
        <dbReference type="Proteomes" id="UP000314294"/>
    </source>
</evidence>
<gene>
    <name evidence="2" type="ORF">EYF80_002503</name>
</gene>
<protein>
    <submittedName>
        <fullName evidence="2">Uncharacterized protein</fullName>
    </submittedName>
</protein>
<name>A0A4Z2JBD0_9TELE</name>
<comment type="caution">
    <text evidence="2">The sequence shown here is derived from an EMBL/GenBank/DDBJ whole genome shotgun (WGS) entry which is preliminary data.</text>
</comment>
<dbReference type="AlphaFoldDB" id="A0A4Z2JBD0"/>
<reference evidence="2 3" key="1">
    <citation type="submission" date="2019-03" db="EMBL/GenBank/DDBJ databases">
        <title>First draft genome of Liparis tanakae, snailfish: a comprehensive survey of snailfish specific genes.</title>
        <authorList>
            <person name="Kim W."/>
            <person name="Song I."/>
            <person name="Jeong J.-H."/>
            <person name="Kim D."/>
            <person name="Kim S."/>
            <person name="Ryu S."/>
            <person name="Song J.Y."/>
            <person name="Lee S.K."/>
        </authorList>
    </citation>
    <scope>NUCLEOTIDE SEQUENCE [LARGE SCALE GENOMIC DNA]</scope>
    <source>
        <tissue evidence="2">Muscle</tissue>
    </source>
</reference>
<dbReference type="Proteomes" id="UP000314294">
    <property type="component" value="Unassembled WGS sequence"/>
</dbReference>
<evidence type="ECO:0000256" key="1">
    <source>
        <dbReference type="SAM" id="MobiDB-lite"/>
    </source>
</evidence>
<proteinExistence type="predicted"/>
<accession>A0A4Z2JBD0</accession>